<keyword evidence="3" id="KW-1185">Reference proteome</keyword>
<sequence>MKTNFQDIIRGKFLVSDGSLNNWVFIFYCTFLAILMIGSSHKADQKVMEIASINYEVKKLRSEFVDTRKRLMQKRMESTIARQMRWRGIYTSEEPPQKIIVKSENDQQ</sequence>
<organism evidence="2 3">
    <name type="scientific">Psychroflexus maritimus</name>
    <dbReference type="NCBI Taxonomy" id="2714865"/>
    <lineage>
        <taxon>Bacteria</taxon>
        <taxon>Pseudomonadati</taxon>
        <taxon>Bacteroidota</taxon>
        <taxon>Flavobacteriia</taxon>
        <taxon>Flavobacteriales</taxon>
        <taxon>Flavobacteriaceae</taxon>
        <taxon>Psychroflexus</taxon>
    </lineage>
</organism>
<evidence type="ECO:0000313" key="3">
    <source>
        <dbReference type="Proteomes" id="UP000643701"/>
    </source>
</evidence>
<keyword evidence="1" id="KW-0472">Membrane</keyword>
<dbReference type="AlphaFoldDB" id="A0A967AAV1"/>
<accession>A0A967AAV1</accession>
<gene>
    <name evidence="2" type="ORF">G7034_01070</name>
</gene>
<comment type="caution">
    <text evidence="2">The sequence shown here is derived from an EMBL/GenBank/DDBJ whole genome shotgun (WGS) entry which is preliminary data.</text>
</comment>
<dbReference type="InterPro" id="IPR045755">
    <property type="entry name" value="FtsL-like"/>
</dbReference>
<dbReference type="Proteomes" id="UP000643701">
    <property type="component" value="Unassembled WGS sequence"/>
</dbReference>
<dbReference type="EMBL" id="JAANAS010000001">
    <property type="protein sequence ID" value="NGZ88839.1"/>
    <property type="molecule type" value="Genomic_DNA"/>
</dbReference>
<proteinExistence type="predicted"/>
<protein>
    <submittedName>
        <fullName evidence="2">S-adenosyl-methyltransferase</fullName>
    </submittedName>
</protein>
<dbReference type="Pfam" id="PF19579">
    <property type="entry name" value="FtsL_2"/>
    <property type="match status" value="1"/>
</dbReference>
<keyword evidence="1" id="KW-0812">Transmembrane</keyword>
<feature type="transmembrane region" description="Helical" evidence="1">
    <location>
        <begin position="20"/>
        <end position="38"/>
    </location>
</feature>
<dbReference type="RefSeq" id="WP_166399100.1">
    <property type="nucleotide sequence ID" value="NZ_JAANAS010000001.1"/>
</dbReference>
<name>A0A967AAV1_9FLAO</name>
<reference evidence="2" key="1">
    <citation type="submission" date="2020-03" db="EMBL/GenBank/DDBJ databases">
        <title>Psychroflexus Maritimus sp. nov., isolate from marine sediment.</title>
        <authorList>
            <person name="Zhong Y.-L."/>
        </authorList>
    </citation>
    <scope>NUCLEOTIDE SEQUENCE</scope>
    <source>
        <strain evidence="2">C1</strain>
    </source>
</reference>
<keyword evidence="1" id="KW-1133">Transmembrane helix</keyword>
<evidence type="ECO:0000256" key="1">
    <source>
        <dbReference type="SAM" id="Phobius"/>
    </source>
</evidence>
<evidence type="ECO:0000313" key="2">
    <source>
        <dbReference type="EMBL" id="NGZ88839.1"/>
    </source>
</evidence>